<dbReference type="Pfam" id="PF13374">
    <property type="entry name" value="TPR_10"/>
    <property type="match status" value="1"/>
</dbReference>
<dbReference type="InterPro" id="IPR019734">
    <property type="entry name" value="TPR_rpt"/>
</dbReference>
<organism evidence="4 5">
    <name type="scientific">Chaetomium globosum (strain ATCC 6205 / CBS 148.51 / DSM 1962 / NBRC 6347 / NRRL 1970)</name>
    <name type="common">Soil fungus</name>
    <dbReference type="NCBI Taxonomy" id="306901"/>
    <lineage>
        <taxon>Eukaryota</taxon>
        <taxon>Fungi</taxon>
        <taxon>Dikarya</taxon>
        <taxon>Ascomycota</taxon>
        <taxon>Pezizomycotina</taxon>
        <taxon>Sordariomycetes</taxon>
        <taxon>Sordariomycetidae</taxon>
        <taxon>Sordariales</taxon>
        <taxon>Chaetomiaceae</taxon>
        <taxon>Chaetomium</taxon>
    </lineage>
</organism>
<evidence type="ECO:0000313" key="5">
    <source>
        <dbReference type="Proteomes" id="UP000001056"/>
    </source>
</evidence>
<sequence>MTTLNAANYHVAWIAPLAIEYGAAIAMLDKIHDGTFPAARGGHYVFTAGEIGHHKVIIANLAGEIGNVTTADLAAEIRLLFPNICLSFVVGIAAGLPLPPNRDIRLGDVLVAVPNQKDSGVVVYDFGKKTPEGFVPIKSFAQASKLAQPAVKTVRGEWRRLQRDKFLSHYAKIMTKRHEVAVEGYPEDYTDPGQEKDEGPINPLVSVAGEDKADTDDATTTAATGSIQDTRTNLEPPKNPLKMHGIIGLEMEAYGAMVGLEAGVIRGVCDYGDEKKKERWQPYAAAMAAAYAKTVIAKVGDLKGKNCHCYIYQNLGRDKPAWFVPFGRNQDFVGRKSILEHLLKRIPPYAEPDNCQRTAIEGLGGVGKTAVAIEAAFRVREEHPDCSIFWVPAVDVTSFENAYREIGRKLNVTGIDQDGANVKSLLRAELSREDAGSWLLIVDNADDADLFGDTTLADSLPFSLKGSLLFTARDHKVVAKLDIPKRNVIHIKEMSEGEALKLLEMHVEEHQICDLDTSKLLQLLAYLPLAIRQASAYMVMMGISTTKYLDLCQQSEEDMIKQLNEDFEDRYRYKKGQTNAVATTWRISFQLILQQDPVAANYMRFMCFLAEKDIPQSLLPPGKAGEVTKGEVTKAIGTLKAYAFITEREEQDAYDIHQLVRLAMQNWLKEEGKWMECVASVIQRLSKAFPSLKHENRAEWLRYLPHAQTALSYSDWNAVFQLYDMRRRRQLVCACAMCGPLGALMGGTLGAFLLGPRTVLGQIFLDSFLTLGLVALGFAALGCTWLVKLALESATGNEAELCLLFKVGRSLNHLGRYGEARQIYQQTLQLAEKVLGEGHPDTLLSISNLAASFDTYSLGKFEEVEEAHQQIPALQKNILGEEHPSTLSSMNNLAFILNQLGKYEEAEKIHQQTLERRKKVLGEEHPDTLLSGNYLAFVSEKPGKHEKAEMMYRQTLEVREKVLGKEHPDTRRSRTAMADYLRAKESRNLGPQ</sequence>
<dbReference type="InterPro" id="IPR011990">
    <property type="entry name" value="TPR-like_helical_dom_sf"/>
</dbReference>
<dbReference type="Gene3D" id="1.25.40.10">
    <property type="entry name" value="Tetratricopeptide repeat domain"/>
    <property type="match status" value="1"/>
</dbReference>
<dbReference type="GO" id="GO:0003824">
    <property type="term" value="F:catalytic activity"/>
    <property type="evidence" value="ECO:0007669"/>
    <property type="project" value="InterPro"/>
</dbReference>
<feature type="transmembrane region" description="Helical" evidence="2">
    <location>
        <begin position="767"/>
        <end position="787"/>
    </location>
</feature>
<dbReference type="RefSeq" id="XP_001228835.1">
    <property type="nucleotide sequence ID" value="XM_001228834.1"/>
</dbReference>
<keyword evidence="2" id="KW-0812">Transmembrane</keyword>
<dbReference type="Gene3D" id="3.40.50.1580">
    <property type="entry name" value="Nucleoside phosphorylase domain"/>
    <property type="match status" value="1"/>
</dbReference>
<feature type="transmembrane region" description="Helical" evidence="2">
    <location>
        <begin position="731"/>
        <end position="755"/>
    </location>
</feature>
<gene>
    <name evidence="4" type="ORF">CHGG_02319</name>
</gene>
<dbReference type="InterPro" id="IPR027417">
    <property type="entry name" value="P-loop_NTPase"/>
</dbReference>
<reference evidence="5" key="1">
    <citation type="journal article" date="2015" name="Genome Announc.">
        <title>Draft genome sequence of the cellulolytic fungus Chaetomium globosum.</title>
        <authorList>
            <person name="Cuomo C.A."/>
            <person name="Untereiner W.A."/>
            <person name="Ma L.-J."/>
            <person name="Grabherr M."/>
            <person name="Birren B.W."/>
        </authorList>
    </citation>
    <scope>NUCLEOTIDE SEQUENCE [LARGE SCALE GENOMIC DNA]</scope>
    <source>
        <strain evidence="5">ATCC 6205 / CBS 148.51 / DSM 1962 / NBRC 6347 / NRRL 1970</strain>
    </source>
</reference>
<dbReference type="SUPFAM" id="SSF48452">
    <property type="entry name" value="TPR-like"/>
    <property type="match status" value="2"/>
</dbReference>
<dbReference type="InterPro" id="IPR035994">
    <property type="entry name" value="Nucleoside_phosphorylase_sf"/>
</dbReference>
<dbReference type="PANTHER" id="PTHR46082:SF6">
    <property type="entry name" value="AAA+ ATPASE DOMAIN-CONTAINING PROTEIN-RELATED"/>
    <property type="match status" value="1"/>
</dbReference>
<feature type="region of interest" description="Disordered" evidence="1">
    <location>
        <begin position="186"/>
        <end position="223"/>
    </location>
</feature>
<accession>Q2HBT5</accession>
<dbReference type="SUPFAM" id="SSF53167">
    <property type="entry name" value="Purine and uridine phosphorylases"/>
    <property type="match status" value="1"/>
</dbReference>
<feature type="domain" description="NB-ARC" evidence="3">
    <location>
        <begin position="352"/>
        <end position="510"/>
    </location>
</feature>
<keyword evidence="5" id="KW-1185">Reference proteome</keyword>
<dbReference type="STRING" id="306901.Q2HBT5"/>
<dbReference type="InterPro" id="IPR053137">
    <property type="entry name" value="NLR-like"/>
</dbReference>
<protein>
    <recommendedName>
        <fullName evidence="3">NB-ARC domain-containing protein</fullName>
    </recommendedName>
</protein>
<name>Q2HBT5_CHAGB</name>
<dbReference type="GO" id="GO:0043531">
    <property type="term" value="F:ADP binding"/>
    <property type="evidence" value="ECO:0007669"/>
    <property type="project" value="InterPro"/>
</dbReference>
<dbReference type="HOGENOM" id="CLU_000288_125_3_1"/>
<dbReference type="EMBL" id="CH408030">
    <property type="protein sequence ID" value="EAQ90384.1"/>
    <property type="molecule type" value="Genomic_DNA"/>
</dbReference>
<dbReference type="Gene3D" id="3.40.50.300">
    <property type="entry name" value="P-loop containing nucleotide triphosphate hydrolases"/>
    <property type="match status" value="1"/>
</dbReference>
<dbReference type="Pfam" id="PF13424">
    <property type="entry name" value="TPR_12"/>
    <property type="match status" value="2"/>
</dbReference>
<feature type="compositionally biased region" description="Basic and acidic residues" evidence="1">
    <location>
        <begin position="981"/>
        <end position="992"/>
    </location>
</feature>
<dbReference type="SUPFAM" id="SSF52540">
    <property type="entry name" value="P-loop containing nucleoside triphosphate hydrolases"/>
    <property type="match status" value="1"/>
</dbReference>
<evidence type="ECO:0000313" key="4">
    <source>
        <dbReference type="EMBL" id="EAQ90384.1"/>
    </source>
</evidence>
<dbReference type="InterPro" id="IPR002182">
    <property type="entry name" value="NB-ARC"/>
</dbReference>
<dbReference type="InParanoid" id="Q2HBT5"/>
<feature type="region of interest" description="Disordered" evidence="1">
    <location>
        <begin position="964"/>
        <end position="992"/>
    </location>
</feature>
<dbReference type="Proteomes" id="UP000001056">
    <property type="component" value="Unassembled WGS sequence"/>
</dbReference>
<dbReference type="VEuPathDB" id="FungiDB:CHGG_02319"/>
<dbReference type="OrthoDB" id="626167at2759"/>
<proteinExistence type="predicted"/>
<dbReference type="GO" id="GO:0009116">
    <property type="term" value="P:nucleoside metabolic process"/>
    <property type="evidence" value="ECO:0007669"/>
    <property type="project" value="InterPro"/>
</dbReference>
<dbReference type="SMART" id="SM00028">
    <property type="entry name" value="TPR"/>
    <property type="match status" value="2"/>
</dbReference>
<dbReference type="eggNOG" id="KOG1840">
    <property type="taxonomic scope" value="Eukaryota"/>
</dbReference>
<keyword evidence="2" id="KW-0472">Membrane</keyword>
<evidence type="ECO:0000259" key="3">
    <source>
        <dbReference type="Pfam" id="PF00931"/>
    </source>
</evidence>
<dbReference type="GeneID" id="4388482"/>
<dbReference type="OMA" id="LVSTYWA"/>
<evidence type="ECO:0000256" key="1">
    <source>
        <dbReference type="SAM" id="MobiDB-lite"/>
    </source>
</evidence>
<keyword evidence="2" id="KW-1133">Transmembrane helix</keyword>
<dbReference type="PANTHER" id="PTHR46082">
    <property type="entry name" value="ATP/GTP-BINDING PROTEIN-RELATED"/>
    <property type="match status" value="1"/>
</dbReference>
<dbReference type="Pfam" id="PF00931">
    <property type="entry name" value="NB-ARC"/>
    <property type="match status" value="1"/>
</dbReference>
<evidence type="ECO:0000256" key="2">
    <source>
        <dbReference type="SAM" id="Phobius"/>
    </source>
</evidence>
<dbReference type="AlphaFoldDB" id="Q2HBT5"/>